<evidence type="ECO:0000256" key="4">
    <source>
        <dbReference type="ARBA" id="ARBA00022692"/>
    </source>
</evidence>
<keyword evidence="3" id="KW-1003">Cell membrane</keyword>
<reference evidence="9 10" key="1">
    <citation type="submission" date="2019-06" db="EMBL/GenBank/DDBJ databases">
        <title>Sequencing the genomes of 1000 actinobacteria strains.</title>
        <authorList>
            <person name="Klenk H.-P."/>
        </authorList>
    </citation>
    <scope>NUCLEOTIDE SEQUENCE [LARGE SCALE GENOMIC DNA]</scope>
    <source>
        <strain evidence="9 10">DSM 102200</strain>
    </source>
</reference>
<comment type="caution">
    <text evidence="9">The sequence shown here is derived from an EMBL/GenBank/DDBJ whole genome shotgun (WGS) entry which is preliminary data.</text>
</comment>
<evidence type="ECO:0000256" key="2">
    <source>
        <dbReference type="ARBA" id="ARBA00022448"/>
    </source>
</evidence>
<feature type="transmembrane region" description="Helical" evidence="8">
    <location>
        <begin position="15"/>
        <end position="39"/>
    </location>
</feature>
<dbReference type="PRINTS" id="PR01988">
    <property type="entry name" value="EXPORTERBACE"/>
</dbReference>
<keyword evidence="10" id="KW-1185">Reference proteome</keyword>
<evidence type="ECO:0000256" key="7">
    <source>
        <dbReference type="SAM" id="MobiDB-lite"/>
    </source>
</evidence>
<evidence type="ECO:0000256" key="8">
    <source>
        <dbReference type="SAM" id="Phobius"/>
    </source>
</evidence>
<dbReference type="Gene3D" id="1.20.1250.20">
    <property type="entry name" value="MFS general substrate transporter like domains"/>
    <property type="match status" value="1"/>
</dbReference>
<dbReference type="InterPro" id="IPR036259">
    <property type="entry name" value="MFS_trans_sf"/>
</dbReference>
<keyword evidence="5 8" id="KW-1133">Transmembrane helix</keyword>
<organism evidence="9 10">
    <name type="scientific">Actinoallomurus bryophytorum</name>
    <dbReference type="NCBI Taxonomy" id="1490222"/>
    <lineage>
        <taxon>Bacteria</taxon>
        <taxon>Bacillati</taxon>
        <taxon>Actinomycetota</taxon>
        <taxon>Actinomycetes</taxon>
        <taxon>Streptosporangiales</taxon>
        <taxon>Thermomonosporaceae</taxon>
        <taxon>Actinoallomurus</taxon>
    </lineage>
</organism>
<evidence type="ECO:0000313" key="10">
    <source>
        <dbReference type="Proteomes" id="UP000316096"/>
    </source>
</evidence>
<keyword evidence="2" id="KW-0813">Transport</keyword>
<sequence length="442" mass="46105">MVRYRDLFTVREFRYLYLGLIVSLVGDQLAAVAVAVLVFNRTNSALLTGLAYASAFLPALAGPVLGAYADRLPRRALMICCDLMRALIVAALVIPGMPIWLMIVLLFAGHTFTPLFVAARSAILPEVLDGEQYVAGNGLRTITTQLCQVVGAAGGGALIALVGPVTALAIDAATFAASAAITVYGVRSRPVAVRHDPAKTVVGDSRDGLRYVFGDPWLRACLLLVWFVPMFAFAPEAIIYPYARSLHGGATLAGLILAASAFGFASGAVLMTSTLAPPLRLRLVTPFAVLTGAALVPLALRPPLPVVLVLFAVSGAGAAFAAPLNALFVQRADKEYRGRAMGVAITGITAGQGCGFLISGALADTDMGPAYAIALLGTAAMAAAISAAPAWRRAQTVPSSPSPRLPHRAVPSTEDPPGNISITHLAMETRWTPPRSVPSQKS</sequence>
<evidence type="ECO:0000256" key="5">
    <source>
        <dbReference type="ARBA" id="ARBA00022989"/>
    </source>
</evidence>
<proteinExistence type="predicted"/>
<evidence type="ECO:0000256" key="3">
    <source>
        <dbReference type="ARBA" id="ARBA00022475"/>
    </source>
</evidence>
<dbReference type="RefSeq" id="WP_141955865.1">
    <property type="nucleotide sequence ID" value="NZ_VFOZ01000001.1"/>
</dbReference>
<dbReference type="PANTHER" id="PTHR23513:SF11">
    <property type="entry name" value="STAPHYLOFERRIN A TRANSPORTER"/>
    <property type="match status" value="1"/>
</dbReference>
<dbReference type="InterPro" id="IPR022324">
    <property type="entry name" value="Bacilysin_exporter_BacE_put"/>
</dbReference>
<dbReference type="Pfam" id="PF05977">
    <property type="entry name" value="MFS_3"/>
    <property type="match status" value="1"/>
</dbReference>
<keyword evidence="4 8" id="KW-0812">Transmembrane</keyword>
<feature type="transmembrane region" description="Helical" evidence="8">
    <location>
        <begin position="306"/>
        <end position="328"/>
    </location>
</feature>
<dbReference type="OrthoDB" id="3227279at2"/>
<feature type="region of interest" description="Disordered" evidence="7">
    <location>
        <begin position="395"/>
        <end position="420"/>
    </location>
</feature>
<dbReference type="GO" id="GO:0005886">
    <property type="term" value="C:plasma membrane"/>
    <property type="evidence" value="ECO:0007669"/>
    <property type="project" value="UniProtKB-SubCell"/>
</dbReference>
<feature type="transmembrane region" description="Helical" evidence="8">
    <location>
        <begin position="369"/>
        <end position="391"/>
    </location>
</feature>
<accession>A0A543CJ79</accession>
<keyword evidence="6 8" id="KW-0472">Membrane</keyword>
<dbReference type="Proteomes" id="UP000316096">
    <property type="component" value="Unassembled WGS sequence"/>
</dbReference>
<comment type="subcellular location">
    <subcellularLocation>
        <location evidence="1">Cell membrane</location>
        <topology evidence="1">Multi-pass membrane protein</topology>
    </subcellularLocation>
</comment>
<feature type="transmembrane region" description="Helical" evidence="8">
    <location>
        <begin position="340"/>
        <end position="363"/>
    </location>
</feature>
<feature type="transmembrane region" description="Helical" evidence="8">
    <location>
        <begin position="249"/>
        <end position="271"/>
    </location>
</feature>
<feature type="transmembrane region" description="Helical" evidence="8">
    <location>
        <begin position="283"/>
        <end position="300"/>
    </location>
</feature>
<dbReference type="AlphaFoldDB" id="A0A543CJ79"/>
<evidence type="ECO:0000256" key="1">
    <source>
        <dbReference type="ARBA" id="ARBA00004651"/>
    </source>
</evidence>
<evidence type="ECO:0000256" key="6">
    <source>
        <dbReference type="ARBA" id="ARBA00023136"/>
    </source>
</evidence>
<dbReference type="SUPFAM" id="SSF103473">
    <property type="entry name" value="MFS general substrate transporter"/>
    <property type="match status" value="1"/>
</dbReference>
<name>A0A543CJ79_9ACTN</name>
<gene>
    <name evidence="9" type="ORF">FB559_2665</name>
</gene>
<dbReference type="EMBL" id="VFOZ01000001">
    <property type="protein sequence ID" value="TQL97090.1"/>
    <property type="molecule type" value="Genomic_DNA"/>
</dbReference>
<protein>
    <submittedName>
        <fullName evidence="9">Putative MFS family arabinose efflux permease</fullName>
    </submittedName>
</protein>
<dbReference type="CDD" id="cd06173">
    <property type="entry name" value="MFS_MefA_like"/>
    <property type="match status" value="1"/>
</dbReference>
<evidence type="ECO:0000313" key="9">
    <source>
        <dbReference type="EMBL" id="TQL97090.1"/>
    </source>
</evidence>
<dbReference type="InterPro" id="IPR010290">
    <property type="entry name" value="TM_effector"/>
</dbReference>
<dbReference type="PANTHER" id="PTHR23513">
    <property type="entry name" value="INTEGRAL MEMBRANE EFFLUX PROTEIN-RELATED"/>
    <property type="match status" value="1"/>
</dbReference>
<feature type="transmembrane region" description="Helical" evidence="8">
    <location>
        <begin position="45"/>
        <end position="69"/>
    </location>
</feature>
<feature type="transmembrane region" description="Helical" evidence="8">
    <location>
        <begin position="220"/>
        <end position="243"/>
    </location>
</feature>